<keyword evidence="2" id="KW-1185">Reference proteome</keyword>
<comment type="caution">
    <text evidence="1">The sequence shown here is derived from an EMBL/GenBank/DDBJ whole genome shotgun (WGS) entry which is preliminary data.</text>
</comment>
<accession>A0ABT7AX51</accession>
<organism evidence="1 2">
    <name type="scientific">Roseofilum acuticapitatum BLCC-M154</name>
    <dbReference type="NCBI Taxonomy" id="3022444"/>
    <lineage>
        <taxon>Bacteria</taxon>
        <taxon>Bacillati</taxon>
        <taxon>Cyanobacteriota</taxon>
        <taxon>Cyanophyceae</taxon>
        <taxon>Desertifilales</taxon>
        <taxon>Desertifilaceae</taxon>
        <taxon>Roseofilum</taxon>
        <taxon>Roseofilum acuticapitatum</taxon>
    </lineage>
</organism>
<name>A0ABT7AX51_9CYAN</name>
<evidence type="ECO:0000313" key="2">
    <source>
        <dbReference type="Proteomes" id="UP001235303"/>
    </source>
</evidence>
<sequence>MTSSDAVPLSDRRKQWYTQFWEQEAGCDSERLAFLDWGIDRSPYGNQIGEYGDRLKQLPQLSSIPGQEYPPVGELPMIIDEQGLDFLHPDIKNACIAVGGWHEGQFQTRWLGRNALEKVQFWSATKIFPLINTLGQLTGGLEGLAIGDRVSDGEHYRQNYDPLEGILEDLVTYEGKYYSSNAIAATLKCFQTYAGLEQWVKDLTGQTDLNFQGLYGEEPFTPTPQIVDSDNIRLSAVESKSRSSQPGENLIPAYALTRILSMVGWHDHLPQSGQIPGLDGGKINLLASCLGQDTARFVDLAIATLAVEIQNPIILSKMGFGYSSSRRRTEMTYTGFVQFEYQNQVKSLTLTLRGAKALNGPDQKARENQEATEIDARMATEITEILRRFILNYL</sequence>
<gene>
    <name evidence="1" type="ORF">PMG71_18860</name>
</gene>
<reference evidence="1 2" key="1">
    <citation type="submission" date="2023-01" db="EMBL/GenBank/DDBJ databases">
        <title>Novel diversity within Roseofilum (Cyanobacteria; Desertifilaceae) from marine benthic mats with descriptions of four novel species.</title>
        <authorList>
            <person name="Wang Y."/>
            <person name="Berthold D.E."/>
            <person name="Hu J."/>
            <person name="Lefler F.W."/>
            <person name="Laughinghouse H.D. IV."/>
        </authorList>
    </citation>
    <scope>NUCLEOTIDE SEQUENCE [LARGE SCALE GENOMIC DNA]</scope>
    <source>
        <strain evidence="1 2">BLCC-M154</strain>
    </source>
</reference>
<dbReference type="RefSeq" id="WP_283755248.1">
    <property type="nucleotide sequence ID" value="NZ_JAQOSP010000116.1"/>
</dbReference>
<dbReference type="EMBL" id="JAQOSP010000116">
    <property type="protein sequence ID" value="MDJ1171496.1"/>
    <property type="molecule type" value="Genomic_DNA"/>
</dbReference>
<proteinExistence type="predicted"/>
<evidence type="ECO:0000313" key="1">
    <source>
        <dbReference type="EMBL" id="MDJ1171496.1"/>
    </source>
</evidence>
<dbReference type="Proteomes" id="UP001235303">
    <property type="component" value="Unassembled WGS sequence"/>
</dbReference>
<protein>
    <submittedName>
        <fullName evidence="1">Uncharacterized protein</fullName>
    </submittedName>
</protein>